<sequence length="136" mass="15616">MSRDSFPVRAYKGWTCGGSIVSPEYILTSAACVEDVKFMYAIAGYKKFVEYEKIDLNNCTKQIERWAYTDIALAKVETAFDFKDASYLEHQCSYIPAIIQINYEQSDKKGLLIVEPIDTRPDNGHREYEYNKNTGV</sequence>
<evidence type="ECO:0000259" key="1">
    <source>
        <dbReference type="Pfam" id="PF00089"/>
    </source>
</evidence>
<reference evidence="2 3" key="1">
    <citation type="journal article" date="2015" name="Genome Biol. Evol.">
        <title>The genome of winter moth (Operophtera brumata) provides a genomic perspective on sexual dimorphism and phenology.</title>
        <authorList>
            <person name="Derks M.F."/>
            <person name="Smit S."/>
            <person name="Salis L."/>
            <person name="Schijlen E."/>
            <person name="Bossers A."/>
            <person name="Mateman C."/>
            <person name="Pijl A.S."/>
            <person name="de Ridder D."/>
            <person name="Groenen M.A."/>
            <person name="Visser M.E."/>
            <person name="Megens H.J."/>
        </authorList>
    </citation>
    <scope>NUCLEOTIDE SEQUENCE [LARGE SCALE GENOMIC DNA]</scope>
    <source>
        <strain evidence="2">WM2013NL</strain>
        <tissue evidence="2">Head and thorax</tissue>
    </source>
</reference>
<dbReference type="GO" id="GO:0004252">
    <property type="term" value="F:serine-type endopeptidase activity"/>
    <property type="evidence" value="ECO:0007669"/>
    <property type="project" value="InterPro"/>
</dbReference>
<name>A0A0L7KXN1_OPEBR</name>
<gene>
    <name evidence="2" type="ORF">OBRU01_14217</name>
</gene>
<dbReference type="InterPro" id="IPR043504">
    <property type="entry name" value="Peptidase_S1_PA_chymotrypsin"/>
</dbReference>
<dbReference type="SUPFAM" id="SSF50494">
    <property type="entry name" value="Trypsin-like serine proteases"/>
    <property type="match status" value="1"/>
</dbReference>
<proteinExistence type="predicted"/>
<feature type="domain" description="Peptidase S1" evidence="1">
    <location>
        <begin position="13"/>
        <end position="84"/>
    </location>
</feature>
<evidence type="ECO:0000313" key="3">
    <source>
        <dbReference type="Proteomes" id="UP000037510"/>
    </source>
</evidence>
<feature type="non-terminal residue" evidence="2">
    <location>
        <position position="136"/>
    </location>
</feature>
<dbReference type="InterPro" id="IPR009003">
    <property type="entry name" value="Peptidase_S1_PA"/>
</dbReference>
<accession>A0A0L7KXN1</accession>
<keyword evidence="3" id="KW-1185">Reference proteome</keyword>
<comment type="caution">
    <text evidence="2">The sequence shown here is derived from an EMBL/GenBank/DDBJ whole genome shotgun (WGS) entry which is preliminary data.</text>
</comment>
<organism evidence="2 3">
    <name type="scientific">Operophtera brumata</name>
    <name type="common">Winter moth</name>
    <name type="synonym">Phalaena brumata</name>
    <dbReference type="NCBI Taxonomy" id="104452"/>
    <lineage>
        <taxon>Eukaryota</taxon>
        <taxon>Metazoa</taxon>
        <taxon>Ecdysozoa</taxon>
        <taxon>Arthropoda</taxon>
        <taxon>Hexapoda</taxon>
        <taxon>Insecta</taxon>
        <taxon>Pterygota</taxon>
        <taxon>Neoptera</taxon>
        <taxon>Endopterygota</taxon>
        <taxon>Lepidoptera</taxon>
        <taxon>Glossata</taxon>
        <taxon>Ditrysia</taxon>
        <taxon>Geometroidea</taxon>
        <taxon>Geometridae</taxon>
        <taxon>Larentiinae</taxon>
        <taxon>Operophtera</taxon>
    </lineage>
</organism>
<dbReference type="AlphaFoldDB" id="A0A0L7KXN1"/>
<dbReference type="Gene3D" id="2.40.10.10">
    <property type="entry name" value="Trypsin-like serine proteases"/>
    <property type="match status" value="1"/>
</dbReference>
<dbReference type="GO" id="GO:0006508">
    <property type="term" value="P:proteolysis"/>
    <property type="evidence" value="ECO:0007669"/>
    <property type="project" value="InterPro"/>
</dbReference>
<dbReference type="Pfam" id="PF00089">
    <property type="entry name" value="Trypsin"/>
    <property type="match status" value="1"/>
</dbReference>
<dbReference type="Proteomes" id="UP000037510">
    <property type="component" value="Unassembled WGS sequence"/>
</dbReference>
<dbReference type="EMBL" id="JTDY01004669">
    <property type="protein sequence ID" value="KOB67895.1"/>
    <property type="molecule type" value="Genomic_DNA"/>
</dbReference>
<protein>
    <recommendedName>
        <fullName evidence="1">Peptidase S1 domain-containing protein</fullName>
    </recommendedName>
</protein>
<evidence type="ECO:0000313" key="2">
    <source>
        <dbReference type="EMBL" id="KOB67895.1"/>
    </source>
</evidence>
<dbReference type="InterPro" id="IPR001254">
    <property type="entry name" value="Trypsin_dom"/>
</dbReference>